<evidence type="ECO:0000313" key="2">
    <source>
        <dbReference type="EMBL" id="VDN47298.1"/>
    </source>
</evidence>
<accession>A0A3P7PEH1</accession>
<protein>
    <submittedName>
        <fullName evidence="2">Uncharacterized protein</fullName>
    </submittedName>
</protein>
<dbReference type="KEGG" id="cbar:PATL70BA_1414"/>
<proteinExistence type="predicted"/>
<dbReference type="RefSeq" id="WP_125136634.1">
    <property type="nucleotide sequence ID" value="NZ_LR130778.1"/>
</dbReference>
<keyword evidence="3" id="KW-1185">Reference proteome</keyword>
<dbReference type="EMBL" id="LR130778">
    <property type="protein sequence ID" value="VDN47298.1"/>
    <property type="molecule type" value="Genomic_DNA"/>
</dbReference>
<organism evidence="2 3">
    <name type="scientific">Petrocella atlantisensis</name>
    <dbReference type="NCBI Taxonomy" id="2173034"/>
    <lineage>
        <taxon>Bacteria</taxon>
        <taxon>Bacillati</taxon>
        <taxon>Bacillota</taxon>
        <taxon>Clostridia</taxon>
        <taxon>Lachnospirales</taxon>
        <taxon>Vallitaleaceae</taxon>
        <taxon>Petrocella</taxon>
    </lineage>
</organism>
<evidence type="ECO:0000256" key="1">
    <source>
        <dbReference type="SAM" id="Coils"/>
    </source>
</evidence>
<gene>
    <name evidence="2" type="ORF">PATL70BA_1414</name>
</gene>
<name>A0A3P7PEH1_9FIRM</name>
<dbReference type="Proteomes" id="UP000279029">
    <property type="component" value="Chromosome"/>
</dbReference>
<reference evidence="2 3" key="1">
    <citation type="submission" date="2018-09" db="EMBL/GenBank/DDBJ databases">
        <authorList>
            <person name="Postec A."/>
        </authorList>
    </citation>
    <scope>NUCLEOTIDE SEQUENCE [LARGE SCALE GENOMIC DNA]</scope>
    <source>
        <strain evidence="2">70B-A</strain>
    </source>
</reference>
<evidence type="ECO:0000313" key="3">
    <source>
        <dbReference type="Proteomes" id="UP000279029"/>
    </source>
</evidence>
<dbReference type="AlphaFoldDB" id="A0A3P7PEH1"/>
<feature type="coiled-coil region" evidence="1">
    <location>
        <begin position="86"/>
        <end position="113"/>
    </location>
</feature>
<keyword evidence="1" id="KW-0175">Coiled coil</keyword>
<sequence length="131" mass="15780">MAKKKRYKGHYCKICSEIKANEKFSGKGHINHICKECSSLSVEKRSELVRMRKIMNIECSGFYLSKKDRDNLKKYNKNKKYSEEVREYASRVLDEAQERYEEMQEAMRADEEFYEEDLLDEDFSEEDIYLE</sequence>
<dbReference type="OrthoDB" id="9801315at2"/>